<name>A0A2P2E363_9LEPT</name>
<evidence type="ECO:0000313" key="8">
    <source>
        <dbReference type="Proteomes" id="UP000245133"/>
    </source>
</evidence>
<evidence type="ECO:0000256" key="4">
    <source>
        <dbReference type="PROSITE-ProRule" id="PRU01024"/>
    </source>
</evidence>
<dbReference type="PROSITE" id="PS51687">
    <property type="entry name" value="SAM_MT_RNA_M5U"/>
    <property type="match status" value="1"/>
</dbReference>
<gene>
    <name evidence="7" type="ORF">LPTSP4_28910</name>
</gene>
<dbReference type="OrthoDB" id="9804590at2"/>
<protein>
    <submittedName>
        <fullName evidence="7">tRNA (Uracil-5-)-methyltransferase domain protein</fullName>
    </submittedName>
</protein>
<reference evidence="7 8" key="1">
    <citation type="submission" date="2018-02" db="EMBL/GenBank/DDBJ databases">
        <title>Novel Leptospira species isolated from soil and water in Japan.</title>
        <authorList>
            <person name="Nakao R."/>
            <person name="Masuzawa T."/>
        </authorList>
    </citation>
    <scope>NUCLEOTIDE SEQUENCE [LARGE SCALE GENOMIC DNA]</scope>
    <source>
        <strain evidence="7 8">YH101</strain>
    </source>
</reference>
<dbReference type="Gene3D" id="2.40.50.1070">
    <property type="match status" value="2"/>
</dbReference>
<dbReference type="EMBL" id="BFBB01000008">
    <property type="protein sequence ID" value="GBF51355.1"/>
    <property type="molecule type" value="Genomic_DNA"/>
</dbReference>
<evidence type="ECO:0000313" key="7">
    <source>
        <dbReference type="EMBL" id="GBF51355.1"/>
    </source>
</evidence>
<evidence type="ECO:0000259" key="6">
    <source>
        <dbReference type="PROSITE" id="PS50926"/>
    </source>
</evidence>
<feature type="binding site" evidence="4">
    <location>
        <position position="311"/>
    </location>
    <ligand>
        <name>S-adenosyl-L-methionine</name>
        <dbReference type="ChEBI" id="CHEBI:59789"/>
    </ligand>
</feature>
<feature type="active site" description="Nucleophile" evidence="4">
    <location>
        <position position="338"/>
    </location>
</feature>
<proteinExistence type="inferred from homology"/>
<comment type="similarity">
    <text evidence="4">Belongs to the class I-like SAM-binding methyltransferase superfamily. RNA M5U methyltransferase family.</text>
</comment>
<dbReference type="PROSITE" id="PS50926">
    <property type="entry name" value="TRAM"/>
    <property type="match status" value="1"/>
</dbReference>
<dbReference type="Gene3D" id="3.40.50.150">
    <property type="entry name" value="Vaccinia Virus protein VP39"/>
    <property type="match status" value="2"/>
</dbReference>
<dbReference type="GO" id="GO:0070475">
    <property type="term" value="P:rRNA base methylation"/>
    <property type="evidence" value="ECO:0007669"/>
    <property type="project" value="TreeGrafter"/>
</dbReference>
<keyword evidence="8" id="KW-1185">Reference proteome</keyword>
<dbReference type="GO" id="GO:0070041">
    <property type="term" value="F:rRNA (uridine-C5-)-methyltransferase activity"/>
    <property type="evidence" value="ECO:0007669"/>
    <property type="project" value="TreeGrafter"/>
</dbReference>
<accession>A0A2P2E363</accession>
<dbReference type="Gene3D" id="2.40.50.140">
    <property type="entry name" value="Nucleic acid-binding proteins"/>
    <property type="match status" value="1"/>
</dbReference>
<comment type="caution">
    <text evidence="7">The sequence shown here is derived from an EMBL/GenBank/DDBJ whole genome shotgun (WGS) entry which is preliminary data.</text>
</comment>
<keyword evidence="1 4" id="KW-0489">Methyltransferase</keyword>
<evidence type="ECO:0000256" key="5">
    <source>
        <dbReference type="PROSITE-ProRule" id="PRU10015"/>
    </source>
</evidence>
<dbReference type="PANTHER" id="PTHR11061:SF30">
    <property type="entry name" value="TRNA (URACIL(54)-C(5))-METHYLTRANSFERASE"/>
    <property type="match status" value="1"/>
</dbReference>
<evidence type="ECO:0000256" key="3">
    <source>
        <dbReference type="ARBA" id="ARBA00022691"/>
    </source>
</evidence>
<dbReference type="InterPro" id="IPR010280">
    <property type="entry name" value="U5_MeTrfase_fam"/>
</dbReference>
<sequence>MNNEELALRMVIEDLELGKWVQNGFTISHWDGRTIFVIGGIPGEIVDIKIDKTTKQEWFGTVIRFKQTKSNRISVDCPSFLSCGGCSYRHISYQEELTIKKSLLADRFPKWKDSLSLISGSENHYRNNVQWKQKKKEVGFYKKGSHDIDSRTSQFCLTVDPRLLLSNLSKEIQNKIKHTKDILLRLSHSGISIYDREETEFFLKETIIRIPKGGFSQINQFLLIPWLDKICSYLSTNEMVAELFCGSGMIGLYAQKHIEKLIGLESHPLSIKFANLNASANNLKQYSYICTNLYKDPIPVSLMKVSTWIVNPPRSGLSKDINASIGKSQCKKLIYSSCNAATLQRDLIELETFGFQIEDLVLVDFFPRTHHFEVLALLVRD</sequence>
<feature type="binding site" evidence="4">
    <location>
        <position position="265"/>
    </location>
    <ligand>
        <name>S-adenosyl-L-methionine</name>
        <dbReference type="ChEBI" id="CHEBI:59789"/>
    </ligand>
</feature>
<feature type="binding site" evidence="4">
    <location>
        <position position="244"/>
    </location>
    <ligand>
        <name>S-adenosyl-L-methionine</name>
        <dbReference type="ChEBI" id="CHEBI:59789"/>
    </ligand>
</feature>
<evidence type="ECO:0000256" key="1">
    <source>
        <dbReference type="ARBA" id="ARBA00022603"/>
    </source>
</evidence>
<dbReference type="Pfam" id="PF05958">
    <property type="entry name" value="tRNA_U5-meth_tr"/>
    <property type="match status" value="1"/>
</dbReference>
<dbReference type="AlphaFoldDB" id="A0A2P2E363"/>
<dbReference type="Pfam" id="PF01938">
    <property type="entry name" value="TRAM"/>
    <property type="match status" value="1"/>
</dbReference>
<dbReference type="InterPro" id="IPR002792">
    <property type="entry name" value="TRAM_dom"/>
</dbReference>
<dbReference type="PANTHER" id="PTHR11061">
    <property type="entry name" value="RNA M5U METHYLTRANSFERASE"/>
    <property type="match status" value="1"/>
</dbReference>
<feature type="binding site" evidence="4">
    <location>
        <position position="217"/>
    </location>
    <ligand>
        <name>S-adenosyl-L-methionine</name>
        <dbReference type="ChEBI" id="CHEBI:59789"/>
    </ligand>
</feature>
<dbReference type="RefSeq" id="WP_108977703.1">
    <property type="nucleotide sequence ID" value="NZ_BFBB01000008.1"/>
</dbReference>
<feature type="domain" description="TRAM" evidence="6">
    <location>
        <begin position="1"/>
        <end position="64"/>
    </location>
</feature>
<dbReference type="InterPro" id="IPR029063">
    <property type="entry name" value="SAM-dependent_MTases_sf"/>
</dbReference>
<dbReference type="PROSITE" id="PS01230">
    <property type="entry name" value="TRMA_1"/>
    <property type="match status" value="1"/>
</dbReference>
<dbReference type="InterPro" id="IPR030390">
    <property type="entry name" value="MeTrfase_TrmA_AS"/>
</dbReference>
<feature type="active site" evidence="5">
    <location>
        <position position="338"/>
    </location>
</feature>
<dbReference type="Proteomes" id="UP000245133">
    <property type="component" value="Unassembled WGS sequence"/>
</dbReference>
<dbReference type="SUPFAM" id="SSF53335">
    <property type="entry name" value="S-adenosyl-L-methionine-dependent methyltransferases"/>
    <property type="match status" value="1"/>
</dbReference>
<keyword evidence="2 4" id="KW-0808">Transferase</keyword>
<dbReference type="InterPro" id="IPR012340">
    <property type="entry name" value="NA-bd_OB-fold"/>
</dbReference>
<evidence type="ECO:0000256" key="2">
    <source>
        <dbReference type="ARBA" id="ARBA00022679"/>
    </source>
</evidence>
<organism evidence="7 8">
    <name type="scientific">Leptospira ryugenii</name>
    <dbReference type="NCBI Taxonomy" id="1917863"/>
    <lineage>
        <taxon>Bacteria</taxon>
        <taxon>Pseudomonadati</taxon>
        <taxon>Spirochaetota</taxon>
        <taxon>Spirochaetia</taxon>
        <taxon>Leptospirales</taxon>
        <taxon>Leptospiraceae</taxon>
        <taxon>Leptospira</taxon>
    </lineage>
</organism>
<keyword evidence="3 4" id="KW-0949">S-adenosyl-L-methionine</keyword>
<dbReference type="SUPFAM" id="SSF50249">
    <property type="entry name" value="Nucleic acid-binding proteins"/>
    <property type="match status" value="1"/>
</dbReference>